<protein>
    <submittedName>
        <fullName evidence="1">Uncharacterized protein</fullName>
    </submittedName>
</protein>
<organism evidence="1 2">
    <name type="scientific">Clathrospora elynae</name>
    <dbReference type="NCBI Taxonomy" id="706981"/>
    <lineage>
        <taxon>Eukaryota</taxon>
        <taxon>Fungi</taxon>
        <taxon>Dikarya</taxon>
        <taxon>Ascomycota</taxon>
        <taxon>Pezizomycotina</taxon>
        <taxon>Dothideomycetes</taxon>
        <taxon>Pleosporomycetidae</taxon>
        <taxon>Pleosporales</taxon>
        <taxon>Diademaceae</taxon>
        <taxon>Clathrospora</taxon>
    </lineage>
</organism>
<name>A0A6A5T4G1_9PLEO</name>
<dbReference type="EMBL" id="ML976001">
    <property type="protein sequence ID" value="KAF1946772.1"/>
    <property type="molecule type" value="Genomic_DNA"/>
</dbReference>
<proteinExistence type="predicted"/>
<keyword evidence="2" id="KW-1185">Reference proteome</keyword>
<dbReference type="AlphaFoldDB" id="A0A6A5T4G1"/>
<gene>
    <name evidence="1" type="ORF">EJ02DRAFT_196222</name>
</gene>
<accession>A0A6A5T4G1</accession>
<evidence type="ECO:0000313" key="1">
    <source>
        <dbReference type="EMBL" id="KAF1946772.1"/>
    </source>
</evidence>
<dbReference type="Proteomes" id="UP000800038">
    <property type="component" value="Unassembled WGS sequence"/>
</dbReference>
<sequence>MHEGAVTSSPGTMWAKTSKNWSMKLSTLICSIALPLPRLHPLNYDTLCEIRALENFRVSEDRSANIRRIFSRVPRITC</sequence>
<reference evidence="1" key="1">
    <citation type="journal article" date="2020" name="Stud. Mycol.">
        <title>101 Dothideomycetes genomes: a test case for predicting lifestyles and emergence of pathogens.</title>
        <authorList>
            <person name="Haridas S."/>
            <person name="Albert R."/>
            <person name="Binder M."/>
            <person name="Bloem J."/>
            <person name="Labutti K."/>
            <person name="Salamov A."/>
            <person name="Andreopoulos B."/>
            <person name="Baker S."/>
            <person name="Barry K."/>
            <person name="Bills G."/>
            <person name="Bluhm B."/>
            <person name="Cannon C."/>
            <person name="Castanera R."/>
            <person name="Culley D."/>
            <person name="Daum C."/>
            <person name="Ezra D."/>
            <person name="Gonzalez J."/>
            <person name="Henrissat B."/>
            <person name="Kuo A."/>
            <person name="Liang C."/>
            <person name="Lipzen A."/>
            <person name="Lutzoni F."/>
            <person name="Magnuson J."/>
            <person name="Mondo S."/>
            <person name="Nolan M."/>
            <person name="Ohm R."/>
            <person name="Pangilinan J."/>
            <person name="Park H.-J."/>
            <person name="Ramirez L."/>
            <person name="Alfaro M."/>
            <person name="Sun H."/>
            <person name="Tritt A."/>
            <person name="Yoshinaga Y."/>
            <person name="Zwiers L.-H."/>
            <person name="Turgeon B."/>
            <person name="Goodwin S."/>
            <person name="Spatafora J."/>
            <person name="Crous P."/>
            <person name="Grigoriev I."/>
        </authorList>
    </citation>
    <scope>NUCLEOTIDE SEQUENCE</scope>
    <source>
        <strain evidence="1">CBS 161.51</strain>
    </source>
</reference>
<evidence type="ECO:0000313" key="2">
    <source>
        <dbReference type="Proteomes" id="UP000800038"/>
    </source>
</evidence>